<reference evidence="2" key="1">
    <citation type="journal article" date="2019" name="Int. J. Syst. Evol. Microbiol.">
        <title>The Global Catalogue of Microorganisms (GCM) 10K type strain sequencing project: providing services to taxonomists for standard genome sequencing and annotation.</title>
        <authorList>
            <consortium name="The Broad Institute Genomics Platform"/>
            <consortium name="The Broad Institute Genome Sequencing Center for Infectious Disease"/>
            <person name="Wu L."/>
            <person name="Ma J."/>
        </authorList>
    </citation>
    <scope>NUCLEOTIDE SEQUENCE [LARGE SCALE GENOMIC DNA]</scope>
    <source>
        <strain evidence="2">CGMCC 1.16305</strain>
    </source>
</reference>
<protein>
    <submittedName>
        <fullName evidence="1">YfmQ family protein</fullName>
    </submittedName>
</protein>
<evidence type="ECO:0000313" key="2">
    <source>
        <dbReference type="Proteomes" id="UP001596505"/>
    </source>
</evidence>
<gene>
    <name evidence="1" type="ORF">ACFQRG_13940</name>
</gene>
<evidence type="ECO:0000313" key="1">
    <source>
        <dbReference type="EMBL" id="MFC7394056.1"/>
    </source>
</evidence>
<proteinExistence type="predicted"/>
<sequence>MTWIVLAIILMGSVKIIASCLPSSVAKWATNKFALHPKISESNTIVTINEKRLEGKDKVQVINNFNKGIFLKRYYIHPGNEQYYLHPNNGKTPLVINITTKKDKNNVKLFIYSYNDHVDVIKQYKKKVTAYSLLSEGLQKRSMLVEGA</sequence>
<accession>A0ABW2Q0E6</accession>
<keyword evidence="2" id="KW-1185">Reference proteome</keyword>
<dbReference type="InterPro" id="IPR019723">
    <property type="entry name" value="Uncharacterised_YfmQ"/>
</dbReference>
<comment type="caution">
    <text evidence="1">The sequence shown here is derived from an EMBL/GenBank/DDBJ whole genome shotgun (WGS) entry which is preliminary data.</text>
</comment>
<dbReference type="Proteomes" id="UP001596505">
    <property type="component" value="Unassembled WGS sequence"/>
</dbReference>
<organism evidence="1 2">
    <name type="scientific">Scopulibacillus cellulosilyticus</name>
    <dbReference type="NCBI Taxonomy" id="2665665"/>
    <lineage>
        <taxon>Bacteria</taxon>
        <taxon>Bacillati</taxon>
        <taxon>Bacillota</taxon>
        <taxon>Bacilli</taxon>
        <taxon>Bacillales</taxon>
        <taxon>Sporolactobacillaceae</taxon>
        <taxon>Scopulibacillus</taxon>
    </lineage>
</organism>
<dbReference type="Pfam" id="PF10787">
    <property type="entry name" value="YfmQ"/>
    <property type="match status" value="1"/>
</dbReference>
<name>A0ABW2Q0E6_9BACL</name>
<dbReference type="EMBL" id="JBHTCO010000017">
    <property type="protein sequence ID" value="MFC7394056.1"/>
    <property type="molecule type" value="Genomic_DNA"/>
</dbReference>
<dbReference type="RefSeq" id="WP_380967011.1">
    <property type="nucleotide sequence ID" value="NZ_JBHTCO010000017.1"/>
</dbReference>